<comment type="similarity">
    <text evidence="6">Belongs to the TMEM104 family.</text>
</comment>
<dbReference type="OrthoDB" id="294541at2759"/>
<dbReference type="Pfam" id="PF01490">
    <property type="entry name" value="Aa_trans"/>
    <property type="match status" value="1"/>
</dbReference>
<evidence type="ECO:0000256" key="4">
    <source>
        <dbReference type="ARBA" id="ARBA00023136"/>
    </source>
</evidence>
<dbReference type="EMBL" id="OB665622">
    <property type="protein sequence ID" value="CAD7233094.1"/>
    <property type="molecule type" value="Genomic_DNA"/>
</dbReference>
<evidence type="ECO:0000256" key="2">
    <source>
        <dbReference type="ARBA" id="ARBA00022692"/>
    </source>
</evidence>
<dbReference type="InterPro" id="IPR013057">
    <property type="entry name" value="AA_transpt_TM"/>
</dbReference>
<feature type="non-terminal residue" evidence="7">
    <location>
        <position position="1"/>
    </location>
</feature>
<evidence type="ECO:0000313" key="7">
    <source>
        <dbReference type="EMBL" id="CAD7233094.1"/>
    </source>
</evidence>
<evidence type="ECO:0000256" key="5">
    <source>
        <dbReference type="ARBA" id="ARBA00023180"/>
    </source>
</evidence>
<accession>A0A7R8WJU9</accession>
<proteinExistence type="inferred from homology"/>
<sequence>MPLLGRNRPRVFSDSYSPGIGFIYIFNLIVGTGALTLPAAFAHAGWALSLLILTILAFMSYMTTTFVVESMAAANAVIRLARGKRTPSVFLEPPSPPHAPPSEHSLVSVALYRSKPSDDSDELLTAVMSAPEEEEAIISLT</sequence>
<reference evidence="7" key="1">
    <citation type="submission" date="2020-11" db="EMBL/GenBank/DDBJ databases">
        <authorList>
            <person name="Tran Van P."/>
        </authorList>
    </citation>
    <scope>NUCLEOTIDE SEQUENCE</scope>
</reference>
<dbReference type="GO" id="GO:0016020">
    <property type="term" value="C:membrane"/>
    <property type="evidence" value="ECO:0007669"/>
    <property type="project" value="UniProtKB-SubCell"/>
</dbReference>
<keyword evidence="4" id="KW-0472">Membrane</keyword>
<gene>
    <name evidence="7" type="ORF">CTOB1V02_LOCUS10918</name>
</gene>
<dbReference type="AlphaFoldDB" id="A0A7R8WJU9"/>
<keyword evidence="2" id="KW-0812">Transmembrane</keyword>
<dbReference type="PANTHER" id="PTHR16189:SF0">
    <property type="entry name" value="TRANSMEMBRANE PROTEIN 104"/>
    <property type="match status" value="1"/>
</dbReference>
<keyword evidence="5" id="KW-0325">Glycoprotein</keyword>
<evidence type="ECO:0000256" key="3">
    <source>
        <dbReference type="ARBA" id="ARBA00022989"/>
    </source>
</evidence>
<evidence type="ECO:0000256" key="1">
    <source>
        <dbReference type="ARBA" id="ARBA00004141"/>
    </source>
</evidence>
<organism evidence="7">
    <name type="scientific">Cyprideis torosa</name>
    <dbReference type="NCBI Taxonomy" id="163714"/>
    <lineage>
        <taxon>Eukaryota</taxon>
        <taxon>Metazoa</taxon>
        <taxon>Ecdysozoa</taxon>
        <taxon>Arthropoda</taxon>
        <taxon>Crustacea</taxon>
        <taxon>Oligostraca</taxon>
        <taxon>Ostracoda</taxon>
        <taxon>Podocopa</taxon>
        <taxon>Podocopida</taxon>
        <taxon>Cytherocopina</taxon>
        <taxon>Cytheroidea</taxon>
        <taxon>Cytherideidae</taxon>
        <taxon>Cyprideis</taxon>
    </lineage>
</organism>
<protein>
    <submittedName>
        <fullName evidence="7">Uncharacterized protein</fullName>
    </submittedName>
</protein>
<keyword evidence="3" id="KW-1133">Transmembrane helix</keyword>
<evidence type="ECO:0000256" key="6">
    <source>
        <dbReference type="ARBA" id="ARBA00038166"/>
    </source>
</evidence>
<name>A0A7R8WJU9_9CRUS</name>
<comment type="subcellular location">
    <subcellularLocation>
        <location evidence="1">Membrane</location>
        <topology evidence="1">Multi-pass membrane protein</topology>
    </subcellularLocation>
</comment>
<dbReference type="PANTHER" id="PTHR16189">
    <property type="entry name" value="TRANSMEMBRANE PROTEIN 104-RELATED"/>
    <property type="match status" value="1"/>
</dbReference>